<dbReference type="InterPro" id="IPR015943">
    <property type="entry name" value="WD40/YVTN_repeat-like_dom_sf"/>
</dbReference>
<name>A0ABV0N9H1_9TELE</name>
<proteinExistence type="predicted"/>
<gene>
    <name evidence="4" type="ORF">GOODEAATRI_006776</name>
</gene>
<dbReference type="PANTHER" id="PTHR13083:SF3">
    <property type="entry name" value="WD REPEAT-CONTAINING PROTEIN 91"/>
    <property type="match status" value="1"/>
</dbReference>
<evidence type="ECO:0000256" key="3">
    <source>
        <dbReference type="ARBA" id="ARBA00021116"/>
    </source>
</evidence>
<dbReference type="Gene3D" id="2.130.10.10">
    <property type="entry name" value="YVTN repeat-like/Quinoprotein amine dehydrogenase"/>
    <property type="match status" value="1"/>
</dbReference>
<dbReference type="SMART" id="SM00320">
    <property type="entry name" value="WD40"/>
    <property type="match status" value="2"/>
</dbReference>
<dbReference type="Pfam" id="PF00400">
    <property type="entry name" value="WD40"/>
    <property type="match status" value="2"/>
</dbReference>
<dbReference type="SUPFAM" id="SSF50978">
    <property type="entry name" value="WD40 repeat-like"/>
    <property type="match status" value="1"/>
</dbReference>
<comment type="subcellular location">
    <subcellularLocation>
        <location evidence="1">Early endosome membrane</location>
        <topology evidence="1">Peripheral membrane protein</topology>
    </subcellularLocation>
    <subcellularLocation>
        <location evidence="2">Late endosome membrane</location>
    </subcellularLocation>
</comment>
<comment type="caution">
    <text evidence="4">The sequence shown here is derived from an EMBL/GenBank/DDBJ whole genome shotgun (WGS) entry which is preliminary data.</text>
</comment>
<keyword evidence="5" id="KW-1185">Reference proteome</keyword>
<evidence type="ECO:0000313" key="4">
    <source>
        <dbReference type="EMBL" id="MEQ2167696.1"/>
    </source>
</evidence>
<sequence>MQRYESAMSWRAHDGEVYSVEFSYDENTVFSVGEDGKAYYAHALLLLFQLTNDEPALERVLSLGGHKAPVVTVDWCSAVDCGTCLTASMDGKIKLSTLLAQKS</sequence>
<evidence type="ECO:0000256" key="2">
    <source>
        <dbReference type="ARBA" id="ARBA00004414"/>
    </source>
</evidence>
<dbReference type="InterPro" id="IPR001680">
    <property type="entry name" value="WD40_rpt"/>
</dbReference>
<dbReference type="Proteomes" id="UP001476798">
    <property type="component" value="Unassembled WGS sequence"/>
</dbReference>
<protein>
    <recommendedName>
        <fullName evidence="3">WD repeat-containing protein 91</fullName>
    </recommendedName>
</protein>
<accession>A0ABV0N9H1</accession>
<evidence type="ECO:0000313" key="5">
    <source>
        <dbReference type="Proteomes" id="UP001476798"/>
    </source>
</evidence>
<reference evidence="4 5" key="1">
    <citation type="submission" date="2021-06" db="EMBL/GenBank/DDBJ databases">
        <authorList>
            <person name="Palmer J.M."/>
        </authorList>
    </citation>
    <scope>NUCLEOTIDE SEQUENCE [LARGE SCALE GENOMIC DNA]</scope>
    <source>
        <strain evidence="4 5">GA_2019</strain>
        <tissue evidence="4">Muscle</tissue>
    </source>
</reference>
<dbReference type="InterPro" id="IPR036322">
    <property type="entry name" value="WD40_repeat_dom_sf"/>
</dbReference>
<dbReference type="EMBL" id="JAHRIO010030315">
    <property type="protein sequence ID" value="MEQ2167696.1"/>
    <property type="molecule type" value="Genomic_DNA"/>
</dbReference>
<organism evidence="4 5">
    <name type="scientific">Goodea atripinnis</name>
    <dbReference type="NCBI Taxonomy" id="208336"/>
    <lineage>
        <taxon>Eukaryota</taxon>
        <taxon>Metazoa</taxon>
        <taxon>Chordata</taxon>
        <taxon>Craniata</taxon>
        <taxon>Vertebrata</taxon>
        <taxon>Euteleostomi</taxon>
        <taxon>Actinopterygii</taxon>
        <taxon>Neopterygii</taxon>
        <taxon>Teleostei</taxon>
        <taxon>Neoteleostei</taxon>
        <taxon>Acanthomorphata</taxon>
        <taxon>Ovalentaria</taxon>
        <taxon>Atherinomorphae</taxon>
        <taxon>Cyprinodontiformes</taxon>
        <taxon>Goodeidae</taxon>
        <taxon>Goodea</taxon>
    </lineage>
</organism>
<dbReference type="InterPro" id="IPR039724">
    <property type="entry name" value="WDR91"/>
</dbReference>
<evidence type="ECO:0000256" key="1">
    <source>
        <dbReference type="ARBA" id="ARBA00004220"/>
    </source>
</evidence>
<dbReference type="PANTHER" id="PTHR13083">
    <property type="entry name" value="WD REPEAT-CONTAINING PROTEIN 91"/>
    <property type="match status" value="1"/>
</dbReference>